<dbReference type="Pfam" id="PF00488">
    <property type="entry name" value="MutS_V"/>
    <property type="match status" value="1"/>
</dbReference>
<dbReference type="PANTHER" id="PTHR33984:SF2">
    <property type="entry name" value="OS02G0717600 PROTEIN"/>
    <property type="match status" value="1"/>
</dbReference>
<protein>
    <recommendedName>
        <fullName evidence="4">DNA mismatch repair proteins mutS family domain-containing protein</fullName>
    </recommendedName>
</protein>
<dbReference type="SMART" id="SM00534">
    <property type="entry name" value="MUTSac"/>
    <property type="match status" value="1"/>
</dbReference>
<dbReference type="Gene3D" id="3.40.50.300">
    <property type="entry name" value="P-loop containing nucleotide triphosphate hydrolases"/>
    <property type="match status" value="2"/>
</dbReference>
<keyword evidence="1" id="KW-0547">Nucleotide-binding</keyword>
<organism evidence="5 6">
    <name type="scientific">Nepenthes gracilis</name>
    <name type="common">Slender pitcher plant</name>
    <dbReference type="NCBI Taxonomy" id="150966"/>
    <lineage>
        <taxon>Eukaryota</taxon>
        <taxon>Viridiplantae</taxon>
        <taxon>Streptophyta</taxon>
        <taxon>Embryophyta</taxon>
        <taxon>Tracheophyta</taxon>
        <taxon>Spermatophyta</taxon>
        <taxon>Magnoliopsida</taxon>
        <taxon>eudicotyledons</taxon>
        <taxon>Gunneridae</taxon>
        <taxon>Pentapetalae</taxon>
        <taxon>Caryophyllales</taxon>
        <taxon>Nepenthaceae</taxon>
        <taxon>Nepenthes</taxon>
    </lineage>
</organism>
<dbReference type="InterPro" id="IPR027417">
    <property type="entry name" value="P-loop_NTPase"/>
</dbReference>
<reference evidence="5" key="1">
    <citation type="submission" date="2023-05" db="EMBL/GenBank/DDBJ databases">
        <title>Nepenthes gracilis genome sequencing.</title>
        <authorList>
            <person name="Fukushima K."/>
        </authorList>
    </citation>
    <scope>NUCLEOTIDE SEQUENCE</scope>
    <source>
        <strain evidence="5">SING2019-196</strain>
    </source>
</reference>
<sequence>MHYVPPLQNTLDWWCIHATINSSSLEDHLGCKVSPGTEDDGVDVSWRYDLGANFIEENSIPPLRDKFKLVIFLKQPLREVMDPIQCFNPIQVFITIAWRVPIASSSLKDPTRCKMPCLDDRESVQADSTNGVASLQPSFVAMWQIALAPRHRLLYCWSCQNATGVGILDMVVYEAMQFSLIKNQCSPSPVEWNRRHGENEQFPFGQPFGPTHCLSTDEKLQESIEMDEFQGELPPNNKLLLKSVKFPAWRLAKHLCDRYGHVQSMTSDALKHFNQPRECQSVWATPGQIHRSFPQAHLSSFQALRSSKLYHALSIAQIQDGHESYPWERKMQETLSIPVSSRHSILFLPKACMTDLPRYNDVEDTLARANAWLNASKAIGVPIVFINIPTESLLTKISGEIASATVSTSSLSDFPNLASASLYGFEDYHRVIIFSANFPLLPAIGVPFDIEEVRALHDTIREVDAGSHPILESLHIDLIPNSIFLSKASNMDVSQRSLIVMDELGRATSSSDGFAVAWSCCEQLLMLKAYNLFATRMETLSKLFTIYVHVKILHFHVDIRNNRMDSKFQLKDVDIAEIVSKWTGISLSNLQQSERDKLVLLEEELHKRVVRQDIAIKSVADAIRRSRAGLSDPNRPLASFMFMGPTGVGKTELTKTLAAFLSTQKML</sequence>
<feature type="domain" description="DNA mismatch repair proteins mutS family" evidence="4">
    <location>
        <begin position="463"/>
        <end position="597"/>
    </location>
</feature>
<gene>
    <name evidence="5" type="ORF">Nepgr_023736</name>
</gene>
<evidence type="ECO:0000313" key="5">
    <source>
        <dbReference type="EMBL" id="GMH21893.1"/>
    </source>
</evidence>
<dbReference type="GO" id="GO:0006298">
    <property type="term" value="P:mismatch repair"/>
    <property type="evidence" value="ECO:0007669"/>
    <property type="project" value="InterPro"/>
</dbReference>
<dbReference type="AlphaFoldDB" id="A0AAD3T2N6"/>
<dbReference type="GO" id="GO:0005524">
    <property type="term" value="F:ATP binding"/>
    <property type="evidence" value="ECO:0007669"/>
    <property type="project" value="UniProtKB-KW"/>
</dbReference>
<dbReference type="GO" id="GO:0030983">
    <property type="term" value="F:mismatched DNA binding"/>
    <property type="evidence" value="ECO:0007669"/>
    <property type="project" value="InterPro"/>
</dbReference>
<dbReference type="SUPFAM" id="SSF52540">
    <property type="entry name" value="P-loop containing nucleoside triphosphate hydrolases"/>
    <property type="match status" value="1"/>
</dbReference>
<dbReference type="PANTHER" id="PTHR33984">
    <property type="entry name" value="OS02G0717600 PROTEIN"/>
    <property type="match status" value="1"/>
</dbReference>
<keyword evidence="3" id="KW-0238">DNA-binding</keyword>
<evidence type="ECO:0000256" key="3">
    <source>
        <dbReference type="ARBA" id="ARBA00023125"/>
    </source>
</evidence>
<keyword evidence="6" id="KW-1185">Reference proteome</keyword>
<keyword evidence="2" id="KW-0067">ATP-binding</keyword>
<accession>A0AAD3T2N6</accession>
<dbReference type="InterPro" id="IPR000432">
    <property type="entry name" value="DNA_mismatch_repair_MutS_C"/>
</dbReference>
<dbReference type="EMBL" id="BSYO01000024">
    <property type="protein sequence ID" value="GMH21893.1"/>
    <property type="molecule type" value="Genomic_DNA"/>
</dbReference>
<evidence type="ECO:0000256" key="1">
    <source>
        <dbReference type="ARBA" id="ARBA00022741"/>
    </source>
</evidence>
<comment type="caution">
    <text evidence="5">The sequence shown here is derived from an EMBL/GenBank/DDBJ whole genome shotgun (WGS) entry which is preliminary data.</text>
</comment>
<evidence type="ECO:0000256" key="2">
    <source>
        <dbReference type="ARBA" id="ARBA00022840"/>
    </source>
</evidence>
<evidence type="ECO:0000313" key="6">
    <source>
        <dbReference type="Proteomes" id="UP001279734"/>
    </source>
</evidence>
<evidence type="ECO:0000259" key="4">
    <source>
        <dbReference type="SMART" id="SM00534"/>
    </source>
</evidence>
<dbReference type="Proteomes" id="UP001279734">
    <property type="component" value="Unassembled WGS sequence"/>
</dbReference>
<proteinExistence type="predicted"/>
<name>A0AAD3T2N6_NEPGR</name>